<evidence type="ECO:0000256" key="6">
    <source>
        <dbReference type="ARBA" id="ARBA00022692"/>
    </source>
</evidence>
<dbReference type="PANTHER" id="PTHR10160:SF19">
    <property type="entry name" value="PROTON-TRANSLOCATING NAD(P)(+) TRANSHYDROGENASE"/>
    <property type="match status" value="1"/>
</dbReference>
<keyword evidence="7" id="KW-0521">NADP</keyword>
<keyword evidence="5" id="KW-0997">Cell inner membrane</keyword>
<evidence type="ECO:0000256" key="9">
    <source>
        <dbReference type="ARBA" id="ARBA00022989"/>
    </source>
</evidence>
<feature type="transmembrane region" description="Helical" evidence="13">
    <location>
        <begin position="6"/>
        <end position="24"/>
    </location>
</feature>
<keyword evidence="4" id="KW-1003">Cell membrane</keyword>
<keyword evidence="11 13" id="KW-0472">Membrane</keyword>
<keyword evidence="16" id="KW-1185">Reference proteome</keyword>
<comment type="subcellular location">
    <subcellularLocation>
        <location evidence="2">Cell inner membrane</location>
        <topology evidence="2">Multi-pass membrane protein</topology>
    </subcellularLocation>
</comment>
<evidence type="ECO:0000313" key="16">
    <source>
        <dbReference type="Proteomes" id="UP000216857"/>
    </source>
</evidence>
<keyword evidence="9 13" id="KW-1133">Transmembrane helix</keyword>
<feature type="domain" description="NAD(P) transhydrogenase alpha subunit C-terminal" evidence="14">
    <location>
        <begin position="13"/>
        <end position="95"/>
    </location>
</feature>
<evidence type="ECO:0000256" key="2">
    <source>
        <dbReference type="ARBA" id="ARBA00004429"/>
    </source>
</evidence>
<reference evidence="15" key="1">
    <citation type="submission" date="2017-05" db="EMBL/GenBank/DDBJ databases">
        <title>Complete and WGS of Bordetella genogroups.</title>
        <authorList>
            <person name="Spilker T."/>
            <person name="Lipuma J."/>
        </authorList>
    </citation>
    <scope>NUCLEOTIDE SEQUENCE</scope>
    <source>
        <strain evidence="15">AU21707</strain>
    </source>
</reference>
<evidence type="ECO:0000256" key="10">
    <source>
        <dbReference type="ARBA" id="ARBA00023027"/>
    </source>
</evidence>
<dbReference type="GO" id="GO:0005886">
    <property type="term" value="C:plasma membrane"/>
    <property type="evidence" value="ECO:0007669"/>
    <property type="project" value="UniProtKB-SubCell"/>
</dbReference>
<evidence type="ECO:0000256" key="7">
    <source>
        <dbReference type="ARBA" id="ARBA00022857"/>
    </source>
</evidence>
<evidence type="ECO:0000256" key="13">
    <source>
        <dbReference type="SAM" id="Phobius"/>
    </source>
</evidence>
<keyword evidence="6 13" id="KW-0812">Transmembrane</keyword>
<dbReference type="Proteomes" id="UP000216857">
    <property type="component" value="Unassembled WGS sequence"/>
</dbReference>
<evidence type="ECO:0000256" key="3">
    <source>
        <dbReference type="ARBA" id="ARBA00012943"/>
    </source>
</evidence>
<evidence type="ECO:0000256" key="1">
    <source>
        <dbReference type="ARBA" id="ARBA00003943"/>
    </source>
</evidence>
<organism evidence="15 16">
    <name type="scientific">Bordetella genomosp. 9</name>
    <dbReference type="NCBI Taxonomy" id="1416803"/>
    <lineage>
        <taxon>Bacteria</taxon>
        <taxon>Pseudomonadati</taxon>
        <taxon>Pseudomonadota</taxon>
        <taxon>Betaproteobacteria</taxon>
        <taxon>Burkholderiales</taxon>
        <taxon>Alcaligenaceae</taxon>
        <taxon>Bordetella</taxon>
    </lineage>
</organism>
<dbReference type="InterPro" id="IPR024605">
    <property type="entry name" value="NADP_transhyd_a_C"/>
</dbReference>
<dbReference type="Pfam" id="PF12769">
    <property type="entry name" value="PNTB_4TM"/>
    <property type="match status" value="1"/>
</dbReference>
<evidence type="ECO:0000256" key="12">
    <source>
        <dbReference type="ARBA" id="ARBA00048202"/>
    </source>
</evidence>
<evidence type="ECO:0000256" key="4">
    <source>
        <dbReference type="ARBA" id="ARBA00022475"/>
    </source>
</evidence>
<comment type="caution">
    <text evidence="15">The sequence shown here is derived from an EMBL/GenBank/DDBJ whole genome shotgun (WGS) entry which is preliminary data.</text>
</comment>
<keyword evidence="8" id="KW-1278">Translocase</keyword>
<dbReference type="GO" id="GO:0008750">
    <property type="term" value="F:proton-translocating NAD(P)+ transhydrogenase activity"/>
    <property type="evidence" value="ECO:0007669"/>
    <property type="project" value="UniProtKB-EC"/>
</dbReference>
<dbReference type="GO" id="GO:0050661">
    <property type="term" value="F:NADP binding"/>
    <property type="evidence" value="ECO:0007669"/>
    <property type="project" value="TreeGrafter"/>
</dbReference>
<evidence type="ECO:0000256" key="11">
    <source>
        <dbReference type="ARBA" id="ARBA00023136"/>
    </source>
</evidence>
<dbReference type="OrthoDB" id="9810841at2"/>
<dbReference type="PANTHER" id="PTHR10160">
    <property type="entry name" value="NAD(P) TRANSHYDROGENASE"/>
    <property type="match status" value="1"/>
</dbReference>
<gene>
    <name evidence="15" type="ORF">CAL26_20145</name>
</gene>
<dbReference type="EMBL" id="NEVJ01000003">
    <property type="protein sequence ID" value="OZI19875.1"/>
    <property type="molecule type" value="Genomic_DNA"/>
</dbReference>
<feature type="transmembrane region" description="Helical" evidence="13">
    <location>
        <begin position="67"/>
        <end position="86"/>
    </location>
</feature>
<dbReference type="AlphaFoldDB" id="A0A261R4B8"/>
<comment type="catalytic activity">
    <reaction evidence="12">
        <text>NAD(+) + NADPH + H(+)(in) = NADH + NADP(+) + H(+)(out)</text>
        <dbReference type="Rhea" id="RHEA:47992"/>
        <dbReference type="ChEBI" id="CHEBI:15378"/>
        <dbReference type="ChEBI" id="CHEBI:57540"/>
        <dbReference type="ChEBI" id="CHEBI:57783"/>
        <dbReference type="ChEBI" id="CHEBI:57945"/>
        <dbReference type="ChEBI" id="CHEBI:58349"/>
        <dbReference type="EC" id="7.1.1.1"/>
    </reaction>
</comment>
<evidence type="ECO:0000313" key="15">
    <source>
        <dbReference type="EMBL" id="OZI19875.1"/>
    </source>
</evidence>
<sequence length="102" mass="10512">MTSATTLTVLIALYIFMLAAFTGYEVISRVPAILHTPLMSGSNFIHGIVVVGALHALLTATSATTQAVGFIGVVLGAANAAGGYVVTDRMLAMFRASGPKKD</sequence>
<evidence type="ECO:0000259" key="14">
    <source>
        <dbReference type="Pfam" id="PF12769"/>
    </source>
</evidence>
<evidence type="ECO:0000256" key="8">
    <source>
        <dbReference type="ARBA" id="ARBA00022967"/>
    </source>
</evidence>
<name>A0A261R4B8_9BORD</name>
<dbReference type="GO" id="GO:0006740">
    <property type="term" value="P:NADPH regeneration"/>
    <property type="evidence" value="ECO:0007669"/>
    <property type="project" value="TreeGrafter"/>
</dbReference>
<keyword evidence="10" id="KW-0520">NAD</keyword>
<proteinExistence type="predicted"/>
<accession>A0A261R4B8</accession>
<comment type="function">
    <text evidence="1">The transhydrogenation between NADH and NADP is coupled to respiration and ATP hydrolysis and functions as a proton pump across the membrane.</text>
</comment>
<dbReference type="EC" id="7.1.1.1" evidence="3"/>
<dbReference type="RefSeq" id="WP_094848499.1">
    <property type="nucleotide sequence ID" value="NZ_NEVJ01000003.1"/>
</dbReference>
<evidence type="ECO:0000256" key="5">
    <source>
        <dbReference type="ARBA" id="ARBA00022519"/>
    </source>
</evidence>
<protein>
    <recommendedName>
        <fullName evidence="3">proton-translocating NAD(P)(+) transhydrogenase</fullName>
        <ecNumber evidence="3">7.1.1.1</ecNumber>
    </recommendedName>
</protein>